<dbReference type="EMBL" id="KZ293415">
    <property type="protein sequence ID" value="PBK77606.1"/>
    <property type="molecule type" value="Genomic_DNA"/>
</dbReference>
<protein>
    <submittedName>
        <fullName evidence="1">Uncharacterized protein</fullName>
    </submittedName>
</protein>
<organism evidence="1 2">
    <name type="scientific">Armillaria solidipes</name>
    <dbReference type="NCBI Taxonomy" id="1076256"/>
    <lineage>
        <taxon>Eukaryota</taxon>
        <taxon>Fungi</taxon>
        <taxon>Dikarya</taxon>
        <taxon>Basidiomycota</taxon>
        <taxon>Agaricomycotina</taxon>
        <taxon>Agaricomycetes</taxon>
        <taxon>Agaricomycetidae</taxon>
        <taxon>Agaricales</taxon>
        <taxon>Marasmiineae</taxon>
        <taxon>Physalacriaceae</taxon>
        <taxon>Armillaria</taxon>
    </lineage>
</organism>
<sequence length="224" mass="24357">MPRDGLPSNPQYIPFFSSSLVQCFQQPYRPECLSFVSTLDQAGLHSSSPGIRAYVLPAHLRSCAAMNCVAYYPRTPKLQACTCSASLVEHMPVVNVYRSPTPLPYGADVDNAFPSNANGTFTGDTGNIPFTPVAMPSLSTNDPPIYSYSEIFAPAPQPVVQTVIMSQIDAHSHSEVENSYIAQYQNDNSSVINNVQDSSARFHENYSTTYVPVHGAEAWAGQLG</sequence>
<gene>
    <name evidence="1" type="ORF">ARMSODRAFT_1010260</name>
</gene>
<accession>A0A2H3CQP9</accession>
<dbReference type="Proteomes" id="UP000218334">
    <property type="component" value="Unassembled WGS sequence"/>
</dbReference>
<proteinExistence type="predicted"/>
<evidence type="ECO:0000313" key="2">
    <source>
        <dbReference type="Proteomes" id="UP000218334"/>
    </source>
</evidence>
<name>A0A2H3CQP9_9AGAR</name>
<dbReference type="AlphaFoldDB" id="A0A2H3CQP9"/>
<evidence type="ECO:0000313" key="1">
    <source>
        <dbReference type="EMBL" id="PBK77606.1"/>
    </source>
</evidence>
<keyword evidence="2" id="KW-1185">Reference proteome</keyword>
<reference evidence="2" key="1">
    <citation type="journal article" date="2017" name="Nat. Ecol. Evol.">
        <title>Genome expansion and lineage-specific genetic innovations in the forest pathogenic fungi Armillaria.</title>
        <authorList>
            <person name="Sipos G."/>
            <person name="Prasanna A.N."/>
            <person name="Walter M.C."/>
            <person name="O'Connor E."/>
            <person name="Balint B."/>
            <person name="Krizsan K."/>
            <person name="Kiss B."/>
            <person name="Hess J."/>
            <person name="Varga T."/>
            <person name="Slot J."/>
            <person name="Riley R."/>
            <person name="Boka B."/>
            <person name="Rigling D."/>
            <person name="Barry K."/>
            <person name="Lee J."/>
            <person name="Mihaltcheva S."/>
            <person name="LaButti K."/>
            <person name="Lipzen A."/>
            <person name="Waldron R."/>
            <person name="Moloney N.M."/>
            <person name="Sperisen C."/>
            <person name="Kredics L."/>
            <person name="Vagvoelgyi C."/>
            <person name="Patrignani A."/>
            <person name="Fitzpatrick D."/>
            <person name="Nagy I."/>
            <person name="Doyle S."/>
            <person name="Anderson J.B."/>
            <person name="Grigoriev I.V."/>
            <person name="Gueldener U."/>
            <person name="Muensterkoetter M."/>
            <person name="Nagy L.G."/>
        </authorList>
    </citation>
    <scope>NUCLEOTIDE SEQUENCE [LARGE SCALE GENOMIC DNA]</scope>
    <source>
        <strain evidence="2">28-4</strain>
    </source>
</reference>